<comment type="caution">
    <text evidence="4">The sequence shown here is derived from an EMBL/GenBank/DDBJ whole genome shotgun (WGS) entry which is preliminary data.</text>
</comment>
<organism evidence="4 5">
    <name type="scientific">Porites evermanni</name>
    <dbReference type="NCBI Taxonomy" id="104178"/>
    <lineage>
        <taxon>Eukaryota</taxon>
        <taxon>Metazoa</taxon>
        <taxon>Cnidaria</taxon>
        <taxon>Anthozoa</taxon>
        <taxon>Hexacorallia</taxon>
        <taxon>Scleractinia</taxon>
        <taxon>Fungiina</taxon>
        <taxon>Poritidae</taxon>
        <taxon>Porites</taxon>
    </lineage>
</organism>
<keyword evidence="5" id="KW-1185">Reference proteome</keyword>
<keyword evidence="1" id="KW-0808">Transferase</keyword>
<evidence type="ECO:0000259" key="3">
    <source>
        <dbReference type="PROSITE" id="PS50290"/>
    </source>
</evidence>
<dbReference type="Proteomes" id="UP001159427">
    <property type="component" value="Unassembled WGS sequence"/>
</dbReference>
<dbReference type="SUPFAM" id="SSF56112">
    <property type="entry name" value="Protein kinase-like (PK-like)"/>
    <property type="match status" value="1"/>
</dbReference>
<dbReference type="PANTHER" id="PTHR10048:SF118">
    <property type="entry name" value="PI-3 KINASE"/>
    <property type="match status" value="1"/>
</dbReference>
<dbReference type="PROSITE" id="PS00915">
    <property type="entry name" value="PI3_4_KINASE_1"/>
    <property type="match status" value="1"/>
</dbReference>
<dbReference type="PROSITE" id="PS50290">
    <property type="entry name" value="PI3_4_KINASE_3"/>
    <property type="match status" value="1"/>
</dbReference>
<dbReference type="Gene3D" id="3.30.1010.10">
    <property type="entry name" value="Phosphatidylinositol 3-kinase Catalytic Subunit, Chain A, domain 4"/>
    <property type="match status" value="1"/>
</dbReference>
<dbReference type="InterPro" id="IPR011009">
    <property type="entry name" value="Kinase-like_dom_sf"/>
</dbReference>
<dbReference type="InterPro" id="IPR015433">
    <property type="entry name" value="PI3/4_kinase"/>
</dbReference>
<evidence type="ECO:0000313" key="5">
    <source>
        <dbReference type="Proteomes" id="UP001159427"/>
    </source>
</evidence>
<dbReference type="PROSITE" id="PS00916">
    <property type="entry name" value="PI3_4_KINASE_2"/>
    <property type="match status" value="1"/>
</dbReference>
<dbReference type="SMART" id="SM00146">
    <property type="entry name" value="PI3Kc"/>
    <property type="match status" value="1"/>
</dbReference>
<name>A0ABN8LUU0_9CNID</name>
<evidence type="ECO:0000256" key="1">
    <source>
        <dbReference type="ARBA" id="ARBA00022679"/>
    </source>
</evidence>
<feature type="domain" description="PI3K/PI4K catalytic" evidence="3">
    <location>
        <begin position="97"/>
        <end position="399"/>
    </location>
</feature>
<dbReference type="InterPro" id="IPR000403">
    <property type="entry name" value="PI3/4_kinase_cat_dom"/>
</dbReference>
<proteinExistence type="predicted"/>
<keyword evidence="2" id="KW-0418">Kinase</keyword>
<reference evidence="4 5" key="1">
    <citation type="submission" date="2022-05" db="EMBL/GenBank/DDBJ databases">
        <authorList>
            <consortium name="Genoscope - CEA"/>
            <person name="William W."/>
        </authorList>
    </citation>
    <scope>NUCLEOTIDE SEQUENCE [LARGE SCALE GENOMIC DNA]</scope>
</reference>
<accession>A0ABN8LUU0</accession>
<evidence type="ECO:0000256" key="2">
    <source>
        <dbReference type="ARBA" id="ARBA00022777"/>
    </source>
</evidence>
<dbReference type="InterPro" id="IPR018936">
    <property type="entry name" value="PI3/4_kinase_CS"/>
</dbReference>
<dbReference type="PANTHER" id="PTHR10048">
    <property type="entry name" value="PHOSPHATIDYLINOSITOL KINASE"/>
    <property type="match status" value="1"/>
</dbReference>
<dbReference type="Pfam" id="PF00454">
    <property type="entry name" value="PI3_PI4_kinase"/>
    <property type="match status" value="1"/>
</dbReference>
<dbReference type="Gene3D" id="1.10.1070.11">
    <property type="entry name" value="Phosphatidylinositol 3-/4-kinase, catalytic domain"/>
    <property type="match status" value="1"/>
</dbReference>
<sequence>MNCFGFLGEEVSVEVHICSHSHLKGPYWSRKILFSNCYKSHMKLLFMHNTLSKNVLDDRREKGLATMKELLRQKTYQGALSKINSPLDPSFKLRQLNIDQCKFMDSKMRPLYLVFENLDEMGDFVRIIFKNGDDLRQDMLTLQLIKIMDRIWQNEGLDLGLCLTVITDPYYLYFHYSVFHLSSMIPYRCLSTGSSIGMIEVVYQAETLAKLQKTKGVTAAFGKDSIWDWLKIYNVTDESLSEAVERFTLSCAGYCVATYVLGVGDRHSDNIMVKKTGQLFHIDFGHILGNFKSKFGVRRERVPFVLSDQFVTVISEGKGKDTPQFERFRQICINAFLILRRKGPLLINLFVMMLSAGLPELRSLDDIGYLRKTLVLSLTEEEAVKDFQKKFDDALNNSWKTSANWLAHNLKRDNP</sequence>
<dbReference type="EMBL" id="CALNXI010000115">
    <property type="protein sequence ID" value="CAH3019426.1"/>
    <property type="molecule type" value="Genomic_DNA"/>
</dbReference>
<evidence type="ECO:0000313" key="4">
    <source>
        <dbReference type="EMBL" id="CAH3019426.1"/>
    </source>
</evidence>
<protein>
    <recommendedName>
        <fullName evidence="3">PI3K/PI4K catalytic domain-containing protein</fullName>
    </recommendedName>
</protein>
<gene>
    <name evidence="4" type="ORF">PEVE_00002529</name>
</gene>
<dbReference type="InterPro" id="IPR036940">
    <property type="entry name" value="PI3/4_kinase_cat_sf"/>
</dbReference>